<accession>A0AAX2CHG9</accession>
<evidence type="ECO:0000313" key="2">
    <source>
        <dbReference type="EMBL" id="SCL93949.1"/>
    </source>
</evidence>
<sequence length="108" mass="12508">MFIETKTLTVKEGTSDLVVQRFSGEGMIEKFEGFIDLNVLVKKVRRGDEEVVIMIRWESEEAWKNWETSEEHLAGHRANRGKPKPEHILNAEHAVYYVKATKSAYQQS</sequence>
<dbReference type="InterPro" id="IPR007138">
    <property type="entry name" value="ABM_dom"/>
</dbReference>
<dbReference type="GO" id="GO:0004497">
    <property type="term" value="F:monooxygenase activity"/>
    <property type="evidence" value="ECO:0007669"/>
    <property type="project" value="UniProtKB-KW"/>
</dbReference>
<dbReference type="EMBL" id="FMIK01000028">
    <property type="protein sequence ID" value="SCL93949.1"/>
    <property type="molecule type" value="Genomic_DNA"/>
</dbReference>
<comment type="caution">
    <text evidence="2">The sequence shown here is derived from an EMBL/GenBank/DDBJ whole genome shotgun (WGS) entry which is preliminary data.</text>
</comment>
<dbReference type="Pfam" id="PF03992">
    <property type="entry name" value="ABM"/>
    <property type="match status" value="1"/>
</dbReference>
<dbReference type="GeneID" id="33897324"/>
<dbReference type="Proteomes" id="UP000242164">
    <property type="component" value="Unassembled WGS sequence"/>
</dbReference>
<dbReference type="RefSeq" id="WP_012094494.1">
    <property type="nucleotide sequence ID" value="NZ_CP024096.1"/>
</dbReference>
<organism evidence="2 3">
    <name type="scientific">Bacillus cytotoxicus</name>
    <dbReference type="NCBI Taxonomy" id="580165"/>
    <lineage>
        <taxon>Bacteria</taxon>
        <taxon>Bacillati</taxon>
        <taxon>Bacillota</taxon>
        <taxon>Bacilli</taxon>
        <taxon>Bacillales</taxon>
        <taxon>Bacillaceae</taxon>
        <taxon>Bacillus</taxon>
        <taxon>Bacillus cereus group</taxon>
    </lineage>
</organism>
<evidence type="ECO:0000259" key="1">
    <source>
        <dbReference type="PROSITE" id="PS51725"/>
    </source>
</evidence>
<reference evidence="2 3" key="1">
    <citation type="submission" date="2016-08" db="EMBL/GenBank/DDBJ databases">
        <authorList>
            <person name="Loux V."/>
            <person name="Rue O."/>
        </authorList>
    </citation>
    <scope>NUCLEOTIDE SEQUENCE [LARGE SCALE GENOMIC DNA]</scope>
    <source>
        <strain evidence="2 3">AFSSA_08CEB44bac</strain>
    </source>
</reference>
<name>A0AAX2CHG9_9BACI</name>
<dbReference type="AlphaFoldDB" id="A0AAX2CHG9"/>
<dbReference type="PROSITE" id="PS51725">
    <property type="entry name" value="ABM"/>
    <property type="match status" value="1"/>
</dbReference>
<evidence type="ECO:0000313" key="3">
    <source>
        <dbReference type="Proteomes" id="UP000242164"/>
    </source>
</evidence>
<protein>
    <submittedName>
        <fullName evidence="2">Antibiotic biosynthesis monooxygenase</fullName>
    </submittedName>
</protein>
<dbReference type="SUPFAM" id="SSF54909">
    <property type="entry name" value="Dimeric alpha+beta barrel"/>
    <property type="match status" value="1"/>
</dbReference>
<dbReference type="PANTHER" id="PTHR34474">
    <property type="entry name" value="SIGNAL TRANSDUCTION PROTEIN TRAP"/>
    <property type="match status" value="1"/>
</dbReference>
<dbReference type="Gene3D" id="3.30.70.100">
    <property type="match status" value="1"/>
</dbReference>
<proteinExistence type="predicted"/>
<keyword evidence="2" id="KW-0560">Oxidoreductase</keyword>
<dbReference type="PANTHER" id="PTHR34474:SF1">
    <property type="entry name" value="HEME-DEGRADING MONOOXYGENASE HMOA"/>
    <property type="match status" value="1"/>
</dbReference>
<dbReference type="InterPro" id="IPR011008">
    <property type="entry name" value="Dimeric_a/b-barrel"/>
</dbReference>
<dbReference type="InterPro" id="IPR050404">
    <property type="entry name" value="Heme-degrading_MO"/>
</dbReference>
<gene>
    <name evidence="2" type="ORF">BCB44BAC_02283</name>
</gene>
<feature type="domain" description="ABM" evidence="1">
    <location>
        <begin position="2"/>
        <end position="95"/>
    </location>
</feature>
<keyword evidence="2" id="KW-0503">Monooxygenase</keyword>